<name>A0A1G2CJB4_9BACT</name>
<dbReference type="EMBL" id="MHLD01000044">
    <property type="protein sequence ID" value="OGZ01493.1"/>
    <property type="molecule type" value="Genomic_DNA"/>
</dbReference>
<dbReference type="STRING" id="1798653.A3G64_01500"/>
<dbReference type="PANTHER" id="PTHR30121">
    <property type="entry name" value="UNCHARACTERIZED PROTEIN YJGR-RELATED"/>
    <property type="match status" value="1"/>
</dbReference>
<dbReference type="SUPFAM" id="SSF52540">
    <property type="entry name" value="P-loop containing nucleoside triphosphate hydrolases"/>
    <property type="match status" value="1"/>
</dbReference>
<evidence type="ECO:0000259" key="2">
    <source>
        <dbReference type="Pfam" id="PF10412"/>
    </source>
</evidence>
<dbReference type="InterPro" id="IPR019476">
    <property type="entry name" value="T4SS_TraD_DNA-bd"/>
</dbReference>
<evidence type="ECO:0000313" key="4">
    <source>
        <dbReference type="Proteomes" id="UP000179281"/>
    </source>
</evidence>
<feature type="region of interest" description="Disordered" evidence="1">
    <location>
        <begin position="460"/>
        <end position="563"/>
    </location>
</feature>
<feature type="compositionally biased region" description="Basic and acidic residues" evidence="1">
    <location>
        <begin position="549"/>
        <end position="563"/>
    </location>
</feature>
<dbReference type="InterPro" id="IPR027417">
    <property type="entry name" value="P-loop_NTPase"/>
</dbReference>
<dbReference type="AlphaFoldDB" id="A0A1G2CJB4"/>
<evidence type="ECO:0000313" key="3">
    <source>
        <dbReference type="EMBL" id="OGZ01493.1"/>
    </source>
</evidence>
<comment type="caution">
    <text evidence="3">The sequence shown here is derived from an EMBL/GenBank/DDBJ whole genome shotgun (WGS) entry which is preliminary data.</text>
</comment>
<feature type="compositionally biased region" description="Low complexity" evidence="1">
    <location>
        <begin position="463"/>
        <end position="472"/>
    </location>
</feature>
<reference evidence="3 4" key="1">
    <citation type="journal article" date="2016" name="Nat. Commun.">
        <title>Thousands of microbial genomes shed light on interconnected biogeochemical processes in an aquifer system.</title>
        <authorList>
            <person name="Anantharaman K."/>
            <person name="Brown C.T."/>
            <person name="Hug L.A."/>
            <person name="Sharon I."/>
            <person name="Castelle C.J."/>
            <person name="Probst A.J."/>
            <person name="Thomas B.C."/>
            <person name="Singh A."/>
            <person name="Wilkins M.J."/>
            <person name="Karaoz U."/>
            <person name="Brodie E.L."/>
            <person name="Williams K.H."/>
            <person name="Hubbard S.S."/>
            <person name="Banfield J.F."/>
        </authorList>
    </citation>
    <scope>NUCLEOTIDE SEQUENCE [LARGE SCALE GENOMIC DNA]</scope>
</reference>
<dbReference type="PANTHER" id="PTHR30121:SF11">
    <property type="entry name" value="AAA+ ATPASE DOMAIN-CONTAINING PROTEIN"/>
    <property type="match status" value="1"/>
</dbReference>
<dbReference type="Proteomes" id="UP000179281">
    <property type="component" value="Unassembled WGS sequence"/>
</dbReference>
<dbReference type="Pfam" id="PF10412">
    <property type="entry name" value="TrwB_AAD_bind"/>
    <property type="match status" value="1"/>
</dbReference>
<evidence type="ECO:0000256" key="1">
    <source>
        <dbReference type="SAM" id="MobiDB-lite"/>
    </source>
</evidence>
<organism evidence="3 4">
    <name type="scientific">Candidatus Liptonbacteria bacterium RIFCSPLOWO2_12_FULL_60_15</name>
    <dbReference type="NCBI Taxonomy" id="1798653"/>
    <lineage>
        <taxon>Bacteria</taxon>
        <taxon>Candidatus Liptoniibacteriota</taxon>
    </lineage>
</organism>
<proteinExistence type="predicted"/>
<sequence>MEQLPNKEINIFGQTNFRNQQTRFGIKTDDRRRHMYVIGKTGSGKSNLLETMAINDIRAGHGLAVIDPHGEFAERMLDFVPEERIDDVIYFAPFDFDHPIAFNPLEQIGTEFRHLVASGMMGVFKKIWPDVWSARMEYILNNTILALLEYPDSTLLGIMRMFAEPAYRARIVENLTDPVVKAFWTNEFARYTQRLETEAVAAIQNKVGQFVSNPLIRNILGQPRSAINMRKIMDERKILIVNLSKGKIGEDNARLLGAMIIARLQLAAMSRVDVPESERKDFFAYVDEFQNFATDSFANILSEARKYHLCLILANQYIRQLIDGDNTRVRDAVFGNVGTMAAFRVGAEDAEFLEKEFEPEFMLNDLVNLPKYNIYIKLMIDGVASHPFSAQTLSPLPTPEATHREVLIENTRTRYGTPRRTVEERIAKEWMEESPSLQRIVHRGEQSLSHALRAPGVVKDVRGGFPARPAGPAAGGAGGPGLDSSRRGGPPPRGEPRPLGGPASSSSQGGFSRPGQDRPRFSGDRSLRREGAAGDLRKAIGNILQKQQTEQEKKPPASASDKE</sequence>
<protein>
    <recommendedName>
        <fullName evidence="2">Type IV secretion system coupling protein TraD DNA-binding domain-containing protein</fullName>
    </recommendedName>
</protein>
<dbReference type="Gene3D" id="3.40.50.300">
    <property type="entry name" value="P-loop containing nucleotide triphosphate hydrolases"/>
    <property type="match status" value="2"/>
</dbReference>
<accession>A0A1G2CJB4</accession>
<gene>
    <name evidence="3" type="ORF">A3G64_01500</name>
</gene>
<feature type="compositionally biased region" description="Basic and acidic residues" evidence="1">
    <location>
        <begin position="515"/>
        <end position="538"/>
    </location>
</feature>
<feature type="domain" description="Type IV secretion system coupling protein TraD DNA-binding" evidence="2">
    <location>
        <begin position="28"/>
        <end position="345"/>
    </location>
</feature>
<dbReference type="InterPro" id="IPR051162">
    <property type="entry name" value="T4SS_component"/>
</dbReference>